<keyword evidence="6 9" id="KW-0472">Membrane</keyword>
<keyword evidence="4 10" id="KW-0732">Signal</keyword>
<evidence type="ECO:0000313" key="11">
    <source>
        <dbReference type="EMBL" id="KAG7483903.1"/>
    </source>
</evidence>
<feature type="compositionally biased region" description="Low complexity" evidence="8">
    <location>
        <begin position="115"/>
        <end position="154"/>
    </location>
</feature>
<protein>
    <recommendedName>
        <fullName evidence="13">Sialomucin core protein 24</fullName>
    </recommendedName>
</protein>
<feature type="transmembrane region" description="Helical" evidence="9">
    <location>
        <begin position="183"/>
        <end position="203"/>
    </location>
</feature>
<evidence type="ECO:0000256" key="6">
    <source>
        <dbReference type="ARBA" id="ARBA00023136"/>
    </source>
</evidence>
<accession>A0A9D3QDL1</accession>
<evidence type="ECO:0008006" key="13">
    <source>
        <dbReference type="Google" id="ProtNLM"/>
    </source>
</evidence>
<keyword evidence="7" id="KW-0325">Glycoprotein</keyword>
<dbReference type="PROSITE" id="PS51257">
    <property type="entry name" value="PROKAR_LIPOPROTEIN"/>
    <property type="match status" value="1"/>
</dbReference>
<sequence length="222" mass="23237">MEFKALHLLVAGQLLSSYLFTSVSCVDRCSSSVHCVSCTSMQGCTWTKCLDESGPSCKGSFITEGTTQNCSLSVCEGSTAHPMTDQGTTPAMPALHGLGNETSTNETSTVIPTTANMSTAATNTSTTASHTTSTTPSSAPKTLPTTKPTMTTSPTQPPVTNPTAASNSTSQTPTASTFDTGSFVGGMFLALSVTLVLFLGYKFSCSRQEVRYRTIEEHDAII</sequence>
<feature type="region of interest" description="Disordered" evidence="8">
    <location>
        <begin position="115"/>
        <end position="175"/>
    </location>
</feature>
<evidence type="ECO:0000256" key="4">
    <source>
        <dbReference type="ARBA" id="ARBA00022729"/>
    </source>
</evidence>
<gene>
    <name evidence="11" type="ORF">MATL_G00043220</name>
</gene>
<evidence type="ECO:0000256" key="8">
    <source>
        <dbReference type="SAM" id="MobiDB-lite"/>
    </source>
</evidence>
<dbReference type="GO" id="GO:0031410">
    <property type="term" value="C:cytoplasmic vesicle"/>
    <property type="evidence" value="ECO:0007669"/>
    <property type="project" value="TreeGrafter"/>
</dbReference>
<dbReference type="PANTHER" id="PTHR11337">
    <property type="entry name" value="MUCIN/PORIMIN"/>
    <property type="match status" value="1"/>
</dbReference>
<comment type="subcellular location">
    <subcellularLocation>
        <location evidence="1">Membrane</location>
        <topology evidence="1">Single-pass type I membrane protein</topology>
    </subcellularLocation>
</comment>
<keyword evidence="3 9" id="KW-0812">Transmembrane</keyword>
<keyword evidence="5 9" id="KW-1133">Transmembrane helix</keyword>
<evidence type="ECO:0000256" key="1">
    <source>
        <dbReference type="ARBA" id="ARBA00004479"/>
    </source>
</evidence>
<dbReference type="Proteomes" id="UP001046870">
    <property type="component" value="Chromosome 3"/>
</dbReference>
<name>A0A9D3QDL1_MEGAT</name>
<dbReference type="OrthoDB" id="6160056at2759"/>
<comment type="caution">
    <text evidence="11">The sequence shown here is derived from an EMBL/GenBank/DDBJ whole genome shotgun (WGS) entry which is preliminary data.</text>
</comment>
<keyword evidence="12" id="KW-1185">Reference proteome</keyword>
<dbReference type="GO" id="GO:0016020">
    <property type="term" value="C:membrane"/>
    <property type="evidence" value="ECO:0007669"/>
    <property type="project" value="UniProtKB-SubCell"/>
</dbReference>
<evidence type="ECO:0000256" key="10">
    <source>
        <dbReference type="SAM" id="SignalP"/>
    </source>
</evidence>
<proteinExistence type="inferred from homology"/>
<evidence type="ECO:0000256" key="3">
    <source>
        <dbReference type="ARBA" id="ARBA00022692"/>
    </source>
</evidence>
<evidence type="ECO:0000256" key="5">
    <source>
        <dbReference type="ARBA" id="ARBA00022989"/>
    </source>
</evidence>
<dbReference type="AlphaFoldDB" id="A0A9D3QDL1"/>
<evidence type="ECO:0000256" key="9">
    <source>
        <dbReference type="SAM" id="Phobius"/>
    </source>
</evidence>
<feature type="signal peptide" evidence="10">
    <location>
        <begin position="1"/>
        <end position="25"/>
    </location>
</feature>
<feature type="chain" id="PRO_5039227241" description="Sialomucin core protein 24" evidence="10">
    <location>
        <begin position="26"/>
        <end position="222"/>
    </location>
</feature>
<organism evidence="11 12">
    <name type="scientific">Megalops atlanticus</name>
    <name type="common">Tarpon</name>
    <name type="synonym">Clupea gigantea</name>
    <dbReference type="NCBI Taxonomy" id="7932"/>
    <lineage>
        <taxon>Eukaryota</taxon>
        <taxon>Metazoa</taxon>
        <taxon>Chordata</taxon>
        <taxon>Craniata</taxon>
        <taxon>Vertebrata</taxon>
        <taxon>Euteleostomi</taxon>
        <taxon>Actinopterygii</taxon>
        <taxon>Neopterygii</taxon>
        <taxon>Teleostei</taxon>
        <taxon>Elopiformes</taxon>
        <taxon>Megalopidae</taxon>
        <taxon>Megalops</taxon>
    </lineage>
</organism>
<evidence type="ECO:0000313" key="12">
    <source>
        <dbReference type="Proteomes" id="UP001046870"/>
    </source>
</evidence>
<evidence type="ECO:0000256" key="7">
    <source>
        <dbReference type="ARBA" id="ARBA00023180"/>
    </source>
</evidence>
<dbReference type="PANTHER" id="PTHR11337:SF14">
    <property type="entry name" value="PORIMIN"/>
    <property type="match status" value="1"/>
</dbReference>
<feature type="compositionally biased region" description="Polar residues" evidence="8">
    <location>
        <begin position="161"/>
        <end position="175"/>
    </location>
</feature>
<reference evidence="11" key="1">
    <citation type="submission" date="2021-01" db="EMBL/GenBank/DDBJ databases">
        <authorList>
            <person name="Zahm M."/>
            <person name="Roques C."/>
            <person name="Cabau C."/>
            <person name="Klopp C."/>
            <person name="Donnadieu C."/>
            <person name="Jouanno E."/>
            <person name="Lampietro C."/>
            <person name="Louis A."/>
            <person name="Herpin A."/>
            <person name="Echchiki A."/>
            <person name="Berthelot C."/>
            <person name="Parey E."/>
            <person name="Roest-Crollius H."/>
            <person name="Braasch I."/>
            <person name="Postlethwait J."/>
            <person name="Bobe J."/>
            <person name="Montfort J."/>
            <person name="Bouchez O."/>
            <person name="Begum T."/>
            <person name="Mejri S."/>
            <person name="Adams A."/>
            <person name="Chen W.-J."/>
            <person name="Guiguen Y."/>
        </authorList>
    </citation>
    <scope>NUCLEOTIDE SEQUENCE</scope>
    <source>
        <strain evidence="11">YG-15Mar2019-1</strain>
        <tissue evidence="11">Brain</tissue>
    </source>
</reference>
<evidence type="ECO:0000256" key="2">
    <source>
        <dbReference type="ARBA" id="ARBA00005341"/>
    </source>
</evidence>
<dbReference type="InterPro" id="IPR007947">
    <property type="entry name" value="CD164_MGC24"/>
</dbReference>
<comment type="similarity">
    <text evidence="2">Belongs to the CD164 family.</text>
</comment>
<dbReference type="EMBL" id="JAFDVH010000003">
    <property type="protein sequence ID" value="KAG7483903.1"/>
    <property type="molecule type" value="Genomic_DNA"/>
</dbReference>